<dbReference type="SUPFAM" id="SSF53474">
    <property type="entry name" value="alpha/beta-Hydrolases"/>
    <property type="match status" value="1"/>
</dbReference>
<dbReference type="EC" id="3.1.1.-" evidence="1"/>
<name>D4JU40_9FIRM</name>
<sequence length="270" mass="30844">MCYYLILDGGIFMSQIDIRFFSHSLNRHTSFKMYIPDDKRNYGGVYDKQNMKTLFILHGYTQDGNNWIPEYISEKYNFAVVIPHGENSFWLDGLSTGHKYCTYVGEELIDYIRNTFGLAQTAEDTAIMGYSMGGFGALHTAFTYPDTFGKVCAMSSALIVHEIAGMKDGGDNGVANYAYYHECFGNLDEVVSSDNNPEILVKRLSQENKKIPQIYMACGTEDFLLENNRQFHKFLDTNNIPHVYLESGGGHDMTFWNEYVVKFTDMMFGK</sequence>
<dbReference type="Gene3D" id="3.40.50.1820">
    <property type="entry name" value="alpha/beta hydrolase"/>
    <property type="match status" value="1"/>
</dbReference>
<dbReference type="PANTHER" id="PTHR48098:SF1">
    <property type="entry name" value="DIACYLGLYCEROL ACYLTRANSFERASE_MYCOLYLTRANSFERASE AG85A"/>
    <property type="match status" value="1"/>
</dbReference>
<dbReference type="HOGENOM" id="CLU_037618_3_0_9"/>
<dbReference type="ESTHER" id="9firm-d4ju40">
    <property type="family name" value="A85-EsteraseD-FGH"/>
</dbReference>
<protein>
    <submittedName>
        <fullName evidence="1">Predicted esterase</fullName>
        <ecNumber evidence="1">3.1.1.-</ecNumber>
    </submittedName>
</protein>
<dbReference type="GO" id="GO:0016787">
    <property type="term" value="F:hydrolase activity"/>
    <property type="evidence" value="ECO:0007669"/>
    <property type="project" value="UniProtKB-KW"/>
</dbReference>
<dbReference type="BioCyc" id="ESIR657319:G136K-1252-MONOMER"/>
<dbReference type="Pfam" id="PF00756">
    <property type="entry name" value="Esterase"/>
    <property type="match status" value="1"/>
</dbReference>
<dbReference type="PATRIC" id="fig|657319.3.peg.1798"/>
<proteinExistence type="predicted"/>
<dbReference type="InterPro" id="IPR000801">
    <property type="entry name" value="Esterase-like"/>
</dbReference>
<accession>D4JU40</accession>
<reference evidence="1 2" key="2">
    <citation type="submission" date="2010-03" db="EMBL/GenBank/DDBJ databases">
        <authorList>
            <person name="Pajon A."/>
        </authorList>
    </citation>
    <scope>NUCLEOTIDE SEQUENCE [LARGE SCALE GENOMIC DNA]</scope>
    <source>
        <strain evidence="1 2">70/3</strain>
    </source>
</reference>
<evidence type="ECO:0000313" key="1">
    <source>
        <dbReference type="EMBL" id="CBK96609.1"/>
    </source>
</evidence>
<dbReference type="KEGG" id="esu:EUS_14790"/>
<dbReference type="GO" id="GO:0016747">
    <property type="term" value="F:acyltransferase activity, transferring groups other than amino-acyl groups"/>
    <property type="evidence" value="ECO:0007669"/>
    <property type="project" value="TreeGrafter"/>
</dbReference>
<dbReference type="PANTHER" id="PTHR48098">
    <property type="entry name" value="ENTEROCHELIN ESTERASE-RELATED"/>
    <property type="match status" value="1"/>
</dbReference>
<dbReference type="AlphaFoldDB" id="D4JU40"/>
<reference evidence="1 2" key="1">
    <citation type="submission" date="2010-03" db="EMBL/GenBank/DDBJ databases">
        <title>The genome sequence of Eubacterium siraeum 70/3.</title>
        <authorList>
            <consortium name="metaHIT consortium -- http://www.metahit.eu/"/>
            <person name="Pajon A."/>
            <person name="Turner K."/>
            <person name="Parkhill J."/>
            <person name="Duncan S."/>
            <person name="Flint H."/>
        </authorList>
    </citation>
    <scope>NUCLEOTIDE SEQUENCE [LARGE SCALE GENOMIC DNA]</scope>
    <source>
        <strain evidence="1 2">70/3</strain>
    </source>
</reference>
<dbReference type="InterPro" id="IPR050583">
    <property type="entry name" value="Mycobacterial_A85_antigen"/>
</dbReference>
<gene>
    <name evidence="1" type="ORF">EUS_14790</name>
</gene>
<dbReference type="InterPro" id="IPR029058">
    <property type="entry name" value="AB_hydrolase_fold"/>
</dbReference>
<dbReference type="Proteomes" id="UP000008803">
    <property type="component" value="Chromosome"/>
</dbReference>
<keyword evidence="1" id="KW-0378">Hydrolase</keyword>
<organism evidence="1 2">
    <name type="scientific">[Eubacterium] siraeum 70/3</name>
    <dbReference type="NCBI Taxonomy" id="657319"/>
    <lineage>
        <taxon>Bacteria</taxon>
        <taxon>Bacillati</taxon>
        <taxon>Bacillota</taxon>
        <taxon>Clostridia</taxon>
        <taxon>Eubacteriales</taxon>
        <taxon>Oscillospiraceae</taxon>
        <taxon>Oscillospiraceae incertae sedis</taxon>
    </lineage>
</organism>
<dbReference type="EMBL" id="FP929044">
    <property type="protein sequence ID" value="CBK96609.1"/>
    <property type="molecule type" value="Genomic_DNA"/>
</dbReference>
<evidence type="ECO:0000313" key="2">
    <source>
        <dbReference type="Proteomes" id="UP000008803"/>
    </source>
</evidence>